<keyword evidence="6 8" id="KW-1133">Transmembrane helix</keyword>
<gene>
    <name evidence="10" type="ORF">CQ405_00375</name>
</gene>
<dbReference type="OrthoDB" id="9808686at2"/>
<keyword evidence="5 8" id="KW-0812">Transmembrane</keyword>
<dbReference type="Pfam" id="PF12698">
    <property type="entry name" value="ABC2_membrane_3"/>
    <property type="match status" value="1"/>
</dbReference>
<evidence type="ECO:0000256" key="1">
    <source>
        <dbReference type="ARBA" id="ARBA00004651"/>
    </source>
</evidence>
<evidence type="ECO:0000259" key="9">
    <source>
        <dbReference type="PROSITE" id="PS51012"/>
    </source>
</evidence>
<evidence type="ECO:0000256" key="4">
    <source>
        <dbReference type="ARBA" id="ARBA00022475"/>
    </source>
</evidence>
<keyword evidence="3" id="KW-0813">Transport</keyword>
<evidence type="ECO:0000256" key="3">
    <source>
        <dbReference type="ARBA" id="ARBA00022448"/>
    </source>
</evidence>
<dbReference type="GO" id="GO:0005886">
    <property type="term" value="C:plasma membrane"/>
    <property type="evidence" value="ECO:0007669"/>
    <property type="project" value="UniProtKB-SubCell"/>
</dbReference>
<feature type="transmembrane region" description="Helical" evidence="8">
    <location>
        <begin position="326"/>
        <end position="345"/>
    </location>
</feature>
<feature type="transmembrane region" description="Helical" evidence="8">
    <location>
        <begin position="205"/>
        <end position="227"/>
    </location>
</feature>
<feature type="transmembrane region" description="Helical" evidence="8">
    <location>
        <begin position="268"/>
        <end position="287"/>
    </location>
</feature>
<dbReference type="Proteomes" id="UP000240535">
    <property type="component" value="Unassembled WGS sequence"/>
</dbReference>
<dbReference type="Gene3D" id="3.40.1710.10">
    <property type="entry name" value="abc type-2 transporter like domain"/>
    <property type="match status" value="1"/>
</dbReference>
<comment type="caution">
    <text evidence="10">The sequence shown here is derived from an EMBL/GenBank/DDBJ whole genome shotgun (WGS) entry which is preliminary data.</text>
</comment>
<comment type="subcellular location">
    <subcellularLocation>
        <location evidence="1">Cell membrane</location>
        <topology evidence="1">Multi-pass membrane protein</topology>
    </subcellularLocation>
</comment>
<dbReference type="InterPro" id="IPR047817">
    <property type="entry name" value="ABC2_TM_bact-type"/>
</dbReference>
<dbReference type="EMBL" id="PDHH01000001">
    <property type="protein sequence ID" value="PSM53045.1"/>
    <property type="molecule type" value="Genomic_DNA"/>
</dbReference>
<feature type="transmembrane region" description="Helical" evidence="8">
    <location>
        <begin position="233"/>
        <end position="256"/>
    </location>
</feature>
<evidence type="ECO:0000256" key="2">
    <source>
        <dbReference type="ARBA" id="ARBA00007783"/>
    </source>
</evidence>
<dbReference type="RefSeq" id="WP_106869436.1">
    <property type="nucleotide sequence ID" value="NZ_CP053841.1"/>
</dbReference>
<keyword evidence="4" id="KW-1003">Cell membrane</keyword>
<dbReference type="InterPro" id="IPR051449">
    <property type="entry name" value="ABC-2_transporter_component"/>
</dbReference>
<evidence type="ECO:0000313" key="10">
    <source>
        <dbReference type="EMBL" id="PSM53045.1"/>
    </source>
</evidence>
<dbReference type="PANTHER" id="PTHR30294:SF44">
    <property type="entry name" value="MULTIDRUG ABC TRANSPORTER PERMEASE YBHR-RELATED"/>
    <property type="match status" value="1"/>
</dbReference>
<feature type="domain" description="ABC transmembrane type-2" evidence="9">
    <location>
        <begin position="122"/>
        <end position="348"/>
    </location>
</feature>
<evidence type="ECO:0000256" key="6">
    <source>
        <dbReference type="ARBA" id="ARBA00022989"/>
    </source>
</evidence>
<keyword evidence="11" id="KW-1185">Reference proteome</keyword>
<organism evidence="10 11">
    <name type="scientific">Campylobacter blaseri</name>
    <dbReference type="NCBI Taxonomy" id="2042961"/>
    <lineage>
        <taxon>Bacteria</taxon>
        <taxon>Pseudomonadati</taxon>
        <taxon>Campylobacterota</taxon>
        <taxon>Epsilonproteobacteria</taxon>
        <taxon>Campylobacterales</taxon>
        <taxon>Campylobacteraceae</taxon>
        <taxon>Campylobacter</taxon>
    </lineage>
</organism>
<reference evidence="11" key="1">
    <citation type="submission" date="2017-10" db="EMBL/GenBank/DDBJ databases">
        <title>Campylobacter species from seals.</title>
        <authorList>
            <person name="Gilbert M.J."/>
            <person name="Zomer A.L."/>
            <person name="Timmerman A.J."/>
            <person name="Duim B."/>
            <person name="Wagenaar J.A."/>
        </authorList>
    </citation>
    <scope>NUCLEOTIDE SEQUENCE [LARGE SCALE GENOMIC DNA]</scope>
    <source>
        <strain evidence="11">17S00004-5</strain>
    </source>
</reference>
<comment type="similarity">
    <text evidence="2">Belongs to the ABC-2 integral membrane protein family.</text>
</comment>
<dbReference type="GO" id="GO:0140359">
    <property type="term" value="F:ABC-type transporter activity"/>
    <property type="evidence" value="ECO:0007669"/>
    <property type="project" value="InterPro"/>
</dbReference>
<evidence type="ECO:0000256" key="5">
    <source>
        <dbReference type="ARBA" id="ARBA00022692"/>
    </source>
</evidence>
<protein>
    <recommendedName>
        <fullName evidence="9">ABC transmembrane type-2 domain-containing protein</fullName>
    </recommendedName>
</protein>
<accession>A0A2P8R3H9</accession>
<dbReference type="PROSITE" id="PS51012">
    <property type="entry name" value="ABC_TM2"/>
    <property type="match status" value="1"/>
</dbReference>
<dbReference type="InterPro" id="IPR013525">
    <property type="entry name" value="ABC2_TM"/>
</dbReference>
<evidence type="ECO:0000256" key="8">
    <source>
        <dbReference type="SAM" id="Phobius"/>
    </source>
</evidence>
<evidence type="ECO:0000313" key="11">
    <source>
        <dbReference type="Proteomes" id="UP000240535"/>
    </source>
</evidence>
<dbReference type="PANTHER" id="PTHR30294">
    <property type="entry name" value="MEMBRANE COMPONENT OF ABC TRANSPORTER YHHJ-RELATED"/>
    <property type="match status" value="1"/>
</dbReference>
<evidence type="ECO:0000256" key="7">
    <source>
        <dbReference type="ARBA" id="ARBA00023136"/>
    </source>
</evidence>
<name>A0A2P8R3H9_9BACT</name>
<sequence>MRLIALIKKEFLAIKNDKRNLFLVFGAPLIQLLIFAFSINLEVKNIDLAIFNQSQNSQSYEILRKFEGSSYIKNIIMVKSYKEGAKLIDMKKAIALVTIPSDFSKSKNNIQIILDGRRSNSSQMVEGYIEEILQNPTNSNIKLRNLYNPNLNHFWWILPSIFGSITLVTSVVLTAMSVARERELGTFDQILVSPLTPFEIMLGKLLPALMISIFISSIILFIMFFIFKVPLVGSIWLLYLGVVIFLFSVCGVGLFISSIANTQQQAILYSFVFLVPSFLLSGFATPVENMPSWLEPASDFVALKYYIVFIRSVFLKDISFLASLEYLIPMFIIGIISFFIAMIFFKKAI</sequence>
<dbReference type="AlphaFoldDB" id="A0A2P8R3H9"/>
<keyword evidence="7 8" id="KW-0472">Membrane</keyword>
<feature type="transmembrane region" description="Helical" evidence="8">
    <location>
        <begin position="21"/>
        <end position="39"/>
    </location>
</feature>
<proteinExistence type="inferred from homology"/>
<feature type="transmembrane region" description="Helical" evidence="8">
    <location>
        <begin position="154"/>
        <end position="179"/>
    </location>
</feature>